<gene>
    <name evidence="7" type="ORF">SLS60_006298</name>
</gene>
<dbReference type="InterPro" id="IPR008930">
    <property type="entry name" value="Terpenoid_cyclase/PrenylTrfase"/>
</dbReference>
<comment type="caution">
    <text evidence="7">The sequence shown here is derived from an EMBL/GenBank/DDBJ whole genome shotgun (WGS) entry which is preliminary data.</text>
</comment>
<evidence type="ECO:0000256" key="3">
    <source>
        <dbReference type="ARBA" id="ARBA00022723"/>
    </source>
</evidence>
<dbReference type="InterPro" id="IPR050148">
    <property type="entry name" value="Terpene_synthase-like"/>
</dbReference>
<evidence type="ECO:0000256" key="1">
    <source>
        <dbReference type="ARBA" id="ARBA00001946"/>
    </source>
</evidence>
<comment type="similarity">
    <text evidence="2">Belongs to the terpene synthase family.</text>
</comment>
<name>A0ABR3RAF4_9PLEO</name>
<reference evidence="7 8" key="1">
    <citation type="submission" date="2024-02" db="EMBL/GenBank/DDBJ databases">
        <title>De novo assembly and annotation of 12 fungi associated with fruit tree decline syndrome in Ontario, Canada.</title>
        <authorList>
            <person name="Sulman M."/>
            <person name="Ellouze W."/>
            <person name="Ilyukhin E."/>
        </authorList>
    </citation>
    <scope>NUCLEOTIDE SEQUENCE [LARGE SCALE GENOMIC DNA]</scope>
    <source>
        <strain evidence="7 8">M42-189</strain>
    </source>
</reference>
<evidence type="ECO:0000313" key="8">
    <source>
        <dbReference type="Proteomes" id="UP001521785"/>
    </source>
</evidence>
<accession>A0ABR3RAF4</accession>
<dbReference type="Proteomes" id="UP001521785">
    <property type="component" value="Unassembled WGS sequence"/>
</dbReference>
<sequence length="944" mass="105918">MKVVNLVNDTRALLRRTLTNYDEQYGLGAMSCAAYDTAWVSLVTKTIDGSKRWLFPECFQHLLATQSDEGGWALDSGAQIDGILNTAGPLLALKRYAAEPLQLQRNAQEIEGRIRKATLSLRSQLAAWDVCTTNHVGFEIIVPAMLSLLEKEDSSLVFEFEAKAALLKIYGAKMSRFRPEALYGPKRLTALHSLESFIGKIEFDKVKHHTVRGSMMGSPSSTAAYLLYSSHWDDESEAYLRHVIKFAAGQNSGGVPSAFPSTHFECTWILSTLFRAGFTPYDLEGADLTKMTDILGSSFHKENGALGFAPSFEPDVDDTAKAISCLTVLGQSVGPESMIKAFEADTHFRTYAGERDPSCTANSNALLALLHQTNVSLYSKQILKITKFLCDHWWSSDGKIEDKWNTCHLYPSVLLVEALVDLLSLIEQNELPGVFNEDVQSRIAVTVFQACFRPLLDQDTDGSWNQSPEETAYAVLILAEARRLAFFDRLEGPLNDAIGRGVAFINSTSDRPLDYIWIEKVSYASPLLRDAYVLAALKATASPPGPLVGRSIWPENSMTHLNKYAKSFHETPLFHSLPYWELEGSMIESALFLPLLRAQRRVVFPLEDAEDIKNFDMLPMFWTSANNRQRTYAPTTFLYELASLSLLIFQLDEFMEDVAASLFVGQYDTLRQLIDNLFVEEGYKELKGSEGLEFVGVTKRNKFLGSDEKITYEEVVHYLKNFINYLEDHPSVRNASAWDKDMLHRELRHALLAHARQASYSSGYNEKRGSPDQERRYTSSDTFLTWFRTTSADHVGSTYAFYFVSCILGASHTPGRGGEDCFPSGQEKYLANAVVRHMVAICRMYDILASAEGDNAKGSLHSVSFPEFDQERSLAGRKKAVSEVLNFETSSFANAFARLRQAARDAAVKRNDREAERLANRRLDLIELFADQMNFYGQVWCSAA</sequence>
<organism evidence="7 8">
    <name type="scientific">Paraconiothyrium brasiliense</name>
    <dbReference type="NCBI Taxonomy" id="300254"/>
    <lineage>
        <taxon>Eukaryota</taxon>
        <taxon>Fungi</taxon>
        <taxon>Dikarya</taxon>
        <taxon>Ascomycota</taxon>
        <taxon>Pezizomycotina</taxon>
        <taxon>Dothideomycetes</taxon>
        <taxon>Pleosporomycetidae</taxon>
        <taxon>Pleosporales</taxon>
        <taxon>Massarineae</taxon>
        <taxon>Didymosphaeriaceae</taxon>
        <taxon>Paraconiothyrium</taxon>
    </lineage>
</organism>
<keyword evidence="6" id="KW-0456">Lyase</keyword>
<evidence type="ECO:0000256" key="2">
    <source>
        <dbReference type="ARBA" id="ARBA00006333"/>
    </source>
</evidence>
<dbReference type="EMBL" id="JAKJXO020000008">
    <property type="protein sequence ID" value="KAL1601386.1"/>
    <property type="molecule type" value="Genomic_DNA"/>
</dbReference>
<dbReference type="InterPro" id="IPR017057">
    <property type="entry name" value="Ent-kaurene_synthase_fun"/>
</dbReference>
<keyword evidence="3" id="KW-0479">Metal-binding</keyword>
<protein>
    <recommendedName>
        <fullName evidence="9">Ent-kaurene synthase</fullName>
    </recommendedName>
</protein>
<dbReference type="PIRSF" id="PIRSF036498">
    <property type="entry name" value="Ent-kaurene_synthase_fungi"/>
    <property type="match status" value="1"/>
</dbReference>
<evidence type="ECO:0000313" key="7">
    <source>
        <dbReference type="EMBL" id="KAL1601386.1"/>
    </source>
</evidence>
<dbReference type="SUPFAM" id="SSF48239">
    <property type="entry name" value="Terpenoid cyclases/Protein prenyltransferases"/>
    <property type="match status" value="1"/>
</dbReference>
<evidence type="ECO:0000256" key="5">
    <source>
        <dbReference type="ARBA" id="ARBA00023235"/>
    </source>
</evidence>
<evidence type="ECO:0008006" key="9">
    <source>
        <dbReference type="Google" id="ProtNLM"/>
    </source>
</evidence>
<proteinExistence type="inferred from homology"/>
<evidence type="ECO:0000256" key="4">
    <source>
        <dbReference type="ARBA" id="ARBA00022842"/>
    </source>
</evidence>
<dbReference type="PANTHER" id="PTHR31739">
    <property type="entry name" value="ENT-COPALYL DIPHOSPHATE SYNTHASE, CHLOROPLASTIC"/>
    <property type="match status" value="1"/>
</dbReference>
<keyword evidence="5" id="KW-0413">Isomerase</keyword>
<dbReference type="Gene3D" id="1.50.10.160">
    <property type="match status" value="1"/>
</dbReference>
<comment type="cofactor">
    <cofactor evidence="1">
        <name>Mg(2+)</name>
        <dbReference type="ChEBI" id="CHEBI:18420"/>
    </cofactor>
</comment>
<keyword evidence="8" id="KW-1185">Reference proteome</keyword>
<dbReference type="PANTHER" id="PTHR31739:SF25">
    <property type="entry name" value="(E,E)-GERANYLLINALOOL SYNTHASE"/>
    <property type="match status" value="1"/>
</dbReference>
<keyword evidence="4" id="KW-0460">Magnesium</keyword>
<dbReference type="Gene3D" id="1.50.10.20">
    <property type="match status" value="1"/>
</dbReference>
<evidence type="ECO:0000256" key="6">
    <source>
        <dbReference type="ARBA" id="ARBA00023239"/>
    </source>
</evidence>